<dbReference type="InterPro" id="IPR017946">
    <property type="entry name" value="PLC-like_Pdiesterase_TIM-brl"/>
</dbReference>
<dbReference type="SUPFAM" id="SSF51695">
    <property type="entry name" value="PLC-like phosphodiesterases"/>
    <property type="match status" value="1"/>
</dbReference>
<dbReference type="EMBL" id="CP159253">
    <property type="protein sequence ID" value="XCG51435.1"/>
    <property type="molecule type" value="Genomic_DNA"/>
</dbReference>
<name>A0AAU8CXB6_9HYPH</name>
<dbReference type="PROSITE" id="PS51704">
    <property type="entry name" value="GP_PDE"/>
    <property type="match status" value="1"/>
</dbReference>
<dbReference type="PANTHER" id="PTHR43805:SF1">
    <property type="entry name" value="GP-PDE DOMAIN-CONTAINING PROTEIN"/>
    <property type="match status" value="1"/>
</dbReference>
<protein>
    <submittedName>
        <fullName evidence="2">Glycerophosphodiester phosphodiesterase family protein</fullName>
        <ecNumber evidence="2">3.1.4.-</ecNumber>
    </submittedName>
</protein>
<dbReference type="RefSeq" id="WP_353641060.1">
    <property type="nucleotide sequence ID" value="NZ_CP159253.1"/>
</dbReference>
<dbReference type="PANTHER" id="PTHR43805">
    <property type="entry name" value="GLYCEROPHOSPHORYL DIESTER PHOSPHODIESTERASE"/>
    <property type="match status" value="1"/>
</dbReference>
<dbReference type="GO" id="GO:0008081">
    <property type="term" value="F:phosphoric diester hydrolase activity"/>
    <property type="evidence" value="ECO:0007669"/>
    <property type="project" value="InterPro"/>
</dbReference>
<dbReference type="Pfam" id="PF03009">
    <property type="entry name" value="GDPD"/>
    <property type="match status" value="1"/>
</dbReference>
<keyword evidence="2" id="KW-0378">Hydrolase</keyword>
<proteinExistence type="predicted"/>
<dbReference type="Gene3D" id="3.20.20.190">
    <property type="entry name" value="Phosphatidylinositol (PI) phosphodiesterase"/>
    <property type="match status" value="1"/>
</dbReference>
<dbReference type="EC" id="3.1.4.-" evidence="2"/>
<dbReference type="AlphaFoldDB" id="A0AAU8CXB6"/>
<feature type="domain" description="GP-PDE" evidence="1">
    <location>
        <begin position="50"/>
        <end position="321"/>
    </location>
</feature>
<dbReference type="GO" id="GO:0006629">
    <property type="term" value="P:lipid metabolic process"/>
    <property type="evidence" value="ECO:0007669"/>
    <property type="project" value="InterPro"/>
</dbReference>
<dbReference type="InterPro" id="IPR030395">
    <property type="entry name" value="GP_PDE_dom"/>
</dbReference>
<reference evidence="2" key="1">
    <citation type="submission" date="2024-06" db="EMBL/GenBank/DDBJ databases">
        <title>Mesorhizobium karijinii sp. nov., a symbiont of the iconic Swainsona formosa from arid Australia.</title>
        <authorList>
            <person name="Hill Y.J."/>
            <person name="Watkin E.L.J."/>
            <person name="O'Hara G.W."/>
            <person name="Terpolilli J."/>
            <person name="Tye M.L."/>
            <person name="Kohlmeier M.G."/>
        </authorList>
    </citation>
    <scope>NUCLEOTIDE SEQUENCE</scope>
    <source>
        <strain evidence="2">WSM2240</strain>
    </source>
</reference>
<evidence type="ECO:0000259" key="1">
    <source>
        <dbReference type="PROSITE" id="PS51704"/>
    </source>
</evidence>
<evidence type="ECO:0000313" key="2">
    <source>
        <dbReference type="EMBL" id="XCG51435.1"/>
    </source>
</evidence>
<sequence length="340" mass="36743">MKKRTIILLALIAAGAAIYINNTSLLSSRAAGEPVILAHRGLAQSYGRTGLTGETCTAERMLPPRHDYLENTIRSMEAAFELGADVLELDVHPTTDGKFAVFHDWTLDCRTEGSGRTRDHSMAELKKLDVGYGYTADGGKTFPFRGQGAGLMPSLDEVLARFPDRRFHINVKSSDAAEGEKLAAYLADLPPPRRALLTVYGGNEPVAAVKQALPDMRTLSRHSLTRCILQYAALGWSGYVPERCRGTTLLIPINVAGWLWGWPDRFLDRMDAAETQIFLLGPYAGGGFSEGLDDPELIKNLPAGYSGGISTDALDLIAPEIAHRPASTGSDSRAASVATK</sequence>
<organism evidence="2">
    <name type="scientific">Mesorhizobium sp. WSM2240</name>
    <dbReference type="NCBI Taxonomy" id="3228851"/>
    <lineage>
        <taxon>Bacteria</taxon>
        <taxon>Pseudomonadati</taxon>
        <taxon>Pseudomonadota</taxon>
        <taxon>Alphaproteobacteria</taxon>
        <taxon>Hyphomicrobiales</taxon>
        <taxon>Phyllobacteriaceae</taxon>
        <taxon>Mesorhizobium</taxon>
    </lineage>
</organism>
<dbReference type="CDD" id="cd08613">
    <property type="entry name" value="GDPD_GDE4_like_1"/>
    <property type="match status" value="1"/>
</dbReference>
<gene>
    <name evidence="2" type="ORF">ABVK50_13580</name>
</gene>
<accession>A0AAU8CXB6</accession>